<evidence type="ECO:0000256" key="6">
    <source>
        <dbReference type="ARBA" id="ARBA00023180"/>
    </source>
</evidence>
<dbReference type="InterPro" id="IPR003154">
    <property type="entry name" value="S1/P1nuclease"/>
</dbReference>
<keyword evidence="7" id="KW-0732">Signal</keyword>
<feature type="chain" id="PRO_5045544119" evidence="7">
    <location>
        <begin position="22"/>
        <end position="261"/>
    </location>
</feature>
<keyword evidence="5" id="KW-1015">Disulfide bond</keyword>
<accession>A0ABY7T1T1</accession>
<dbReference type="CDD" id="cd11010">
    <property type="entry name" value="S1-P1_nuclease"/>
    <property type="match status" value="1"/>
</dbReference>
<keyword evidence="3" id="KW-0255">Endonuclease</keyword>
<keyword evidence="9" id="KW-1185">Reference proteome</keyword>
<dbReference type="EMBL" id="CP117167">
    <property type="protein sequence ID" value="WCT10218.1"/>
    <property type="molecule type" value="Genomic_DNA"/>
</dbReference>
<dbReference type="PANTHER" id="PTHR33146">
    <property type="entry name" value="ENDONUCLEASE 4"/>
    <property type="match status" value="1"/>
</dbReference>
<sequence length="261" mass="29576">MKKYFVLALMAVCSLSLVSWGVTGHRAVAQIAENHLTPNARLAVKKLLGNESLADVSTYADELRSNPQYKYTAPWHFVNLPSGYTFDQFANAITNSPGDNGYKALLNFEHELGDPTKSRTQKALALKFIVHIVGDLHQPMHVSHAEDKGGNNIQIIHSGYNESLHSLWDEGIIDHQGFSYKKMATEYDNATPVEIEKWQKDPVMIWLWESYQISSILYEEAAQDNNFTEEYYQQHLPILEKRIEKGGIRLAGVINSILDKQ</sequence>
<organism evidence="8 9">
    <name type="scientific">Mucilaginibacter jinjuensis</name>
    <dbReference type="NCBI Taxonomy" id="1176721"/>
    <lineage>
        <taxon>Bacteria</taxon>
        <taxon>Pseudomonadati</taxon>
        <taxon>Bacteroidota</taxon>
        <taxon>Sphingobacteriia</taxon>
        <taxon>Sphingobacteriales</taxon>
        <taxon>Sphingobacteriaceae</taxon>
        <taxon>Mucilaginibacter</taxon>
    </lineage>
</organism>
<evidence type="ECO:0000256" key="1">
    <source>
        <dbReference type="ARBA" id="ARBA00022722"/>
    </source>
</evidence>
<evidence type="ECO:0000256" key="4">
    <source>
        <dbReference type="ARBA" id="ARBA00022801"/>
    </source>
</evidence>
<keyword evidence="6" id="KW-0325">Glycoprotein</keyword>
<dbReference type="PANTHER" id="PTHR33146:SF26">
    <property type="entry name" value="ENDONUCLEASE 4"/>
    <property type="match status" value="1"/>
</dbReference>
<dbReference type="Proteomes" id="UP001216139">
    <property type="component" value="Chromosome"/>
</dbReference>
<protein>
    <submittedName>
        <fullName evidence="8">S1/P1 nuclease</fullName>
    </submittedName>
</protein>
<reference evidence="8 9" key="1">
    <citation type="submission" date="2023-02" db="EMBL/GenBank/DDBJ databases">
        <title>Genome sequence of Mucilaginibacter jinjuensis strain KACC 16571.</title>
        <authorList>
            <person name="Kim S."/>
            <person name="Heo J."/>
            <person name="Kwon S.-W."/>
        </authorList>
    </citation>
    <scope>NUCLEOTIDE SEQUENCE [LARGE SCALE GENOMIC DNA]</scope>
    <source>
        <strain evidence="8 9">KACC 16571</strain>
    </source>
</reference>
<evidence type="ECO:0000313" key="8">
    <source>
        <dbReference type="EMBL" id="WCT10218.1"/>
    </source>
</evidence>
<keyword evidence="2" id="KW-0479">Metal-binding</keyword>
<evidence type="ECO:0000256" key="3">
    <source>
        <dbReference type="ARBA" id="ARBA00022759"/>
    </source>
</evidence>
<dbReference type="RefSeq" id="WP_273628357.1">
    <property type="nucleotide sequence ID" value="NZ_CP117167.1"/>
</dbReference>
<proteinExistence type="predicted"/>
<evidence type="ECO:0000313" key="9">
    <source>
        <dbReference type="Proteomes" id="UP001216139"/>
    </source>
</evidence>
<dbReference type="Gene3D" id="1.10.575.10">
    <property type="entry name" value="P1 Nuclease"/>
    <property type="match status" value="1"/>
</dbReference>
<name>A0ABY7T1T1_9SPHI</name>
<dbReference type="Pfam" id="PF02265">
    <property type="entry name" value="S1-P1_nuclease"/>
    <property type="match status" value="1"/>
</dbReference>
<feature type="signal peptide" evidence="7">
    <location>
        <begin position="1"/>
        <end position="21"/>
    </location>
</feature>
<evidence type="ECO:0000256" key="2">
    <source>
        <dbReference type="ARBA" id="ARBA00022723"/>
    </source>
</evidence>
<dbReference type="InterPro" id="IPR008947">
    <property type="entry name" value="PLipase_C/P1_nuclease_dom_sf"/>
</dbReference>
<keyword evidence="1" id="KW-0540">Nuclease</keyword>
<dbReference type="SUPFAM" id="SSF48537">
    <property type="entry name" value="Phospholipase C/P1 nuclease"/>
    <property type="match status" value="1"/>
</dbReference>
<keyword evidence="4" id="KW-0378">Hydrolase</keyword>
<gene>
    <name evidence="8" type="ORF">PQO05_15895</name>
</gene>
<evidence type="ECO:0000256" key="5">
    <source>
        <dbReference type="ARBA" id="ARBA00023157"/>
    </source>
</evidence>
<evidence type="ECO:0000256" key="7">
    <source>
        <dbReference type="SAM" id="SignalP"/>
    </source>
</evidence>